<accession>A0A819XJD9</accession>
<proteinExistence type="predicted"/>
<organism evidence="1 2">
    <name type="scientific">Rotaria sordida</name>
    <dbReference type="NCBI Taxonomy" id="392033"/>
    <lineage>
        <taxon>Eukaryota</taxon>
        <taxon>Metazoa</taxon>
        <taxon>Spiralia</taxon>
        <taxon>Gnathifera</taxon>
        <taxon>Rotifera</taxon>
        <taxon>Eurotatoria</taxon>
        <taxon>Bdelloidea</taxon>
        <taxon>Philodinida</taxon>
        <taxon>Philodinidae</taxon>
        <taxon>Rotaria</taxon>
    </lineage>
</organism>
<evidence type="ECO:0000313" key="1">
    <source>
        <dbReference type="EMBL" id="CAF4142579.1"/>
    </source>
</evidence>
<feature type="non-terminal residue" evidence="1">
    <location>
        <position position="283"/>
    </location>
</feature>
<dbReference type="Proteomes" id="UP000663836">
    <property type="component" value="Unassembled WGS sequence"/>
</dbReference>
<dbReference type="EMBL" id="CAJOBD010009825">
    <property type="protein sequence ID" value="CAF4142579.1"/>
    <property type="molecule type" value="Genomic_DNA"/>
</dbReference>
<comment type="caution">
    <text evidence="1">The sequence shown here is derived from an EMBL/GenBank/DDBJ whole genome shotgun (WGS) entry which is preliminary data.</text>
</comment>
<name>A0A819XJD9_9BILA</name>
<sequence length="283" mass="33134">MIVSGQLGKEIVPSIHNLPQVMSIYMYCMNKKINEQWASKFVKVKAVVVQLDELISRIMTDHCNDEGKPGNVDDDEVLELIKNEIICVLDLEEYEIKDKIINDLVENGRQSLSKYEKYLLPDIYEAAMNENDSPLMKSLKKYFEQQWKVKYGSSNQWFILFLKEYKDAVNYDSVLKRTAEYGNKYLKDCPILSIVLRLLFEGIDDKFFDETNVFNDLWCAITNNGLKSIENFSDDKKRSILLQALHEYYRPRLFELLEKNQVKGNDSLYKLALDNVAEYGWLQ</sequence>
<reference evidence="1" key="1">
    <citation type="submission" date="2021-02" db="EMBL/GenBank/DDBJ databases">
        <authorList>
            <person name="Nowell W R."/>
        </authorList>
    </citation>
    <scope>NUCLEOTIDE SEQUENCE</scope>
</reference>
<protein>
    <submittedName>
        <fullName evidence="1">Uncharacterized protein</fullName>
    </submittedName>
</protein>
<evidence type="ECO:0000313" key="2">
    <source>
        <dbReference type="Proteomes" id="UP000663836"/>
    </source>
</evidence>
<gene>
    <name evidence="1" type="ORF">JBS370_LOCUS33571</name>
</gene>
<dbReference type="AlphaFoldDB" id="A0A819XJD9"/>